<dbReference type="RefSeq" id="WP_112862315.1">
    <property type="nucleotide sequence ID" value="NZ_UAQP01000005.1"/>
</dbReference>
<sequence length="386" mass="42321">MTSVPPTRDGYPADLRALTSLRAFLALGVVLFHYQLQWDPALGFSPIIERSRLAVDAFFMLSGFILAHVYGPAFASGGFSYRRFIVARLARLYPLHVAVLTGALIMVLGATAAGVRFDAEGYGPLAFFQTLCLIQAWFPTDAELNWSGPSWSLSAEWFAYLLFPAYAWLALRLRARPWVLLGIGAAAFVALDAFYVQAFGKVLPRAEDSLGILRIAPEFLIGMALYGLGHRWRWSRPVAATAALFTTVLLLGAMQLSLDDRIIVALAAPVILTWSLLARADCEGPLASPGLVFAGEASFALYLVHMPVIVAWKGVVAELRGVDSTFRITPVELIGLFIATALIAAALHLLVEKPGRTWIRRRFDRRRDELAPAALSPPALREPDDR</sequence>
<name>A0A2X1BLQ8_BREVE</name>
<organism evidence="3 4">
    <name type="scientific">Brevundimonas vesicularis</name>
    <name type="common">Pseudomonas vesicularis</name>
    <dbReference type="NCBI Taxonomy" id="41276"/>
    <lineage>
        <taxon>Bacteria</taxon>
        <taxon>Pseudomonadati</taxon>
        <taxon>Pseudomonadota</taxon>
        <taxon>Alphaproteobacteria</taxon>
        <taxon>Caulobacterales</taxon>
        <taxon>Caulobacteraceae</taxon>
        <taxon>Brevundimonas</taxon>
    </lineage>
</organism>
<keyword evidence="1" id="KW-0812">Transmembrane</keyword>
<reference evidence="3 4" key="1">
    <citation type="submission" date="2018-06" db="EMBL/GenBank/DDBJ databases">
        <authorList>
            <consortium name="Pathogen Informatics"/>
            <person name="Doyle S."/>
        </authorList>
    </citation>
    <scope>NUCLEOTIDE SEQUENCE [LARGE SCALE GENOMIC DNA]</scope>
    <source>
        <strain evidence="3 4">NCTC11166</strain>
    </source>
</reference>
<dbReference type="GO" id="GO:0016020">
    <property type="term" value="C:membrane"/>
    <property type="evidence" value="ECO:0007669"/>
    <property type="project" value="TreeGrafter"/>
</dbReference>
<dbReference type="Proteomes" id="UP000251186">
    <property type="component" value="Unassembled WGS sequence"/>
</dbReference>
<feature type="transmembrane region" description="Helical" evidence="1">
    <location>
        <begin position="178"/>
        <end position="199"/>
    </location>
</feature>
<feature type="transmembrane region" description="Helical" evidence="1">
    <location>
        <begin position="211"/>
        <end position="229"/>
    </location>
</feature>
<dbReference type="GO" id="GO:0016747">
    <property type="term" value="F:acyltransferase activity, transferring groups other than amino-acyl groups"/>
    <property type="evidence" value="ECO:0007669"/>
    <property type="project" value="InterPro"/>
</dbReference>
<evidence type="ECO:0000313" key="4">
    <source>
        <dbReference type="Proteomes" id="UP000251186"/>
    </source>
</evidence>
<dbReference type="PANTHER" id="PTHR23028">
    <property type="entry name" value="ACETYLTRANSFERASE"/>
    <property type="match status" value="1"/>
</dbReference>
<protein>
    <submittedName>
        <fullName evidence="3">Uncharacterized protein conserved in bacteria</fullName>
    </submittedName>
</protein>
<feature type="transmembrane region" description="Helical" evidence="1">
    <location>
        <begin position="150"/>
        <end position="171"/>
    </location>
</feature>
<dbReference type="AlphaFoldDB" id="A0A2X1BLQ8"/>
<dbReference type="PANTHER" id="PTHR23028:SF131">
    <property type="entry name" value="BLR2367 PROTEIN"/>
    <property type="match status" value="1"/>
</dbReference>
<dbReference type="Pfam" id="PF01757">
    <property type="entry name" value="Acyl_transf_3"/>
    <property type="match status" value="1"/>
</dbReference>
<gene>
    <name evidence="3" type="ORF">NCTC11166_01493</name>
</gene>
<evidence type="ECO:0000256" key="1">
    <source>
        <dbReference type="SAM" id="Phobius"/>
    </source>
</evidence>
<keyword evidence="1" id="KW-0472">Membrane</keyword>
<feature type="transmembrane region" description="Helical" evidence="1">
    <location>
        <begin position="333"/>
        <end position="351"/>
    </location>
</feature>
<dbReference type="GO" id="GO:0000271">
    <property type="term" value="P:polysaccharide biosynthetic process"/>
    <property type="evidence" value="ECO:0007669"/>
    <property type="project" value="TreeGrafter"/>
</dbReference>
<evidence type="ECO:0000313" key="3">
    <source>
        <dbReference type="EMBL" id="SPU53422.1"/>
    </source>
</evidence>
<proteinExistence type="predicted"/>
<feature type="transmembrane region" description="Helical" evidence="1">
    <location>
        <begin position="53"/>
        <end position="73"/>
    </location>
</feature>
<dbReference type="EMBL" id="UAQP01000005">
    <property type="protein sequence ID" value="SPU53422.1"/>
    <property type="molecule type" value="Genomic_DNA"/>
</dbReference>
<feature type="transmembrane region" description="Helical" evidence="1">
    <location>
        <begin position="238"/>
        <end position="256"/>
    </location>
</feature>
<evidence type="ECO:0000259" key="2">
    <source>
        <dbReference type="Pfam" id="PF01757"/>
    </source>
</evidence>
<dbReference type="InterPro" id="IPR050879">
    <property type="entry name" value="Acyltransferase_3"/>
</dbReference>
<feature type="transmembrane region" description="Helical" evidence="1">
    <location>
        <begin position="15"/>
        <end position="32"/>
    </location>
</feature>
<keyword evidence="1" id="KW-1133">Transmembrane helix</keyword>
<feature type="domain" description="Acyltransferase 3" evidence="2">
    <location>
        <begin position="17"/>
        <end position="347"/>
    </location>
</feature>
<feature type="transmembrane region" description="Helical" evidence="1">
    <location>
        <begin position="262"/>
        <end position="278"/>
    </location>
</feature>
<feature type="transmembrane region" description="Helical" evidence="1">
    <location>
        <begin position="290"/>
        <end position="313"/>
    </location>
</feature>
<accession>A0A2X1BLQ8</accession>
<dbReference type="InterPro" id="IPR002656">
    <property type="entry name" value="Acyl_transf_3_dom"/>
</dbReference>
<feature type="transmembrane region" description="Helical" evidence="1">
    <location>
        <begin position="93"/>
        <end position="115"/>
    </location>
</feature>